<dbReference type="EMBL" id="JYDT01000001">
    <property type="protein sequence ID" value="KRY93611.1"/>
    <property type="molecule type" value="Genomic_DNA"/>
</dbReference>
<keyword evidence="2" id="KW-1185">Reference proteome</keyword>
<evidence type="ECO:0000313" key="2">
    <source>
        <dbReference type="Proteomes" id="UP000054995"/>
    </source>
</evidence>
<proteinExistence type="predicted"/>
<gene>
    <name evidence="1" type="ORF">T4D_1280</name>
</gene>
<name>A0A0V1G5V4_TRIPS</name>
<comment type="caution">
    <text evidence="1">The sequence shown here is derived from an EMBL/GenBank/DDBJ whole genome shotgun (WGS) entry which is preliminary data.</text>
</comment>
<evidence type="ECO:0000313" key="1">
    <source>
        <dbReference type="EMBL" id="KRY93611.1"/>
    </source>
</evidence>
<reference evidence="1 2" key="1">
    <citation type="submission" date="2015-01" db="EMBL/GenBank/DDBJ databases">
        <title>Evolution of Trichinella species and genotypes.</title>
        <authorList>
            <person name="Korhonen P.K."/>
            <person name="Edoardo P."/>
            <person name="Giuseppe L.R."/>
            <person name="Gasser R.B."/>
        </authorList>
    </citation>
    <scope>NUCLEOTIDE SEQUENCE [LARGE SCALE GENOMIC DNA]</scope>
    <source>
        <strain evidence="1">ISS470</strain>
    </source>
</reference>
<dbReference type="AlphaFoldDB" id="A0A0V1G5V4"/>
<protein>
    <submittedName>
        <fullName evidence="1">Uncharacterized protein</fullName>
    </submittedName>
</protein>
<sequence length="81" mass="9359">MECVFSEIFWVVCNSGIWSSITTAASVLMSKCLYHLRIEFCEGEKALERDCGREYFDVRIIRIVQIYQFQSVAVQAAGQQR</sequence>
<organism evidence="1 2">
    <name type="scientific">Trichinella pseudospiralis</name>
    <name type="common">Parasitic roundworm</name>
    <dbReference type="NCBI Taxonomy" id="6337"/>
    <lineage>
        <taxon>Eukaryota</taxon>
        <taxon>Metazoa</taxon>
        <taxon>Ecdysozoa</taxon>
        <taxon>Nematoda</taxon>
        <taxon>Enoplea</taxon>
        <taxon>Dorylaimia</taxon>
        <taxon>Trichinellida</taxon>
        <taxon>Trichinellidae</taxon>
        <taxon>Trichinella</taxon>
    </lineage>
</organism>
<accession>A0A0V1G5V4</accession>
<dbReference type="Proteomes" id="UP000054995">
    <property type="component" value="Unassembled WGS sequence"/>
</dbReference>